<dbReference type="InterPro" id="IPR043153">
    <property type="entry name" value="DENN_C"/>
</dbReference>
<protein>
    <recommendedName>
        <fullName evidence="2">UDENN domain-containing protein</fullName>
    </recommendedName>
</protein>
<feature type="region of interest" description="Disordered" evidence="1">
    <location>
        <begin position="428"/>
        <end position="468"/>
    </location>
</feature>
<feature type="compositionally biased region" description="Polar residues" evidence="1">
    <location>
        <begin position="455"/>
        <end position="468"/>
    </location>
</feature>
<accession>A0ABR2IQL0</accession>
<dbReference type="SMART" id="SM00799">
    <property type="entry name" value="DENN"/>
    <property type="match status" value="1"/>
</dbReference>
<dbReference type="InterPro" id="IPR051942">
    <property type="entry name" value="DENN_domain_containing_2"/>
</dbReference>
<name>A0ABR2IQL0_9EUKA</name>
<keyword evidence="4" id="KW-1185">Reference proteome</keyword>
<proteinExistence type="predicted"/>
<reference evidence="3 4" key="1">
    <citation type="submission" date="2024-04" db="EMBL/GenBank/DDBJ databases">
        <title>Tritrichomonas musculus Genome.</title>
        <authorList>
            <person name="Alves-Ferreira E."/>
            <person name="Grigg M."/>
            <person name="Lorenzi H."/>
            <person name="Galac M."/>
        </authorList>
    </citation>
    <scope>NUCLEOTIDE SEQUENCE [LARGE SCALE GENOMIC DNA]</scope>
    <source>
        <strain evidence="3 4">EAF2021</strain>
    </source>
</reference>
<feature type="domain" description="UDENN" evidence="2">
    <location>
        <begin position="1"/>
        <end position="416"/>
    </location>
</feature>
<dbReference type="InterPro" id="IPR001194">
    <property type="entry name" value="cDENN_dom"/>
</dbReference>
<dbReference type="Pfam" id="PF02141">
    <property type="entry name" value="DENN"/>
    <property type="match status" value="1"/>
</dbReference>
<dbReference type="Proteomes" id="UP001470230">
    <property type="component" value="Unassembled WGS sequence"/>
</dbReference>
<organism evidence="3 4">
    <name type="scientific">Tritrichomonas musculus</name>
    <dbReference type="NCBI Taxonomy" id="1915356"/>
    <lineage>
        <taxon>Eukaryota</taxon>
        <taxon>Metamonada</taxon>
        <taxon>Parabasalia</taxon>
        <taxon>Tritrichomonadida</taxon>
        <taxon>Tritrichomonadidae</taxon>
        <taxon>Tritrichomonas</taxon>
    </lineage>
</organism>
<evidence type="ECO:0000313" key="4">
    <source>
        <dbReference type="Proteomes" id="UP001470230"/>
    </source>
</evidence>
<dbReference type="PANTHER" id="PTHR15288">
    <property type="entry name" value="DENN DOMAIN-CONTAINING PROTEIN 2"/>
    <property type="match status" value="1"/>
</dbReference>
<sequence>MLRFFKQNDKELFRWCGVIQSSVIKPLYSKCDFTSNDINSLVQFCFPIGQPISGPLFFVFRFRPSNGKFYNVFCLLDQTSFQLKDMDMNQQSVICLITEFYHADVYEEILKAVRSLLLHSIPTTERFLKAIINSPESINNIPCLTELFQYHNMTNYNAYDLEYRSYSSNDLFLKQIVKLAVELLPSAKIGRLIVALLTDTPIIVISSDLSKLSRFCYSLIGLIYPLSWHHIFAPVLPIDFIDSISSPAPFIVGLHRALVRKAMNCDIEGHLLIDIDEPNGCTFTERNLPSISPYANQLILRLQKSSRTAHSNNYPFNSGNITNNGNNSQMTLADLRIFIVLLVCACLGTQPSNNRSATVKRILYSLENSKLDTNSFACSLLQSRTMRSFFDALRERTVPQEFATMISLANLSNVTSLAIQNVEEFPLKGKSSSTIQRSSSSAPLPDGKSHKYKTLPNSNSFPSAADST</sequence>
<feature type="compositionally biased region" description="Low complexity" evidence="1">
    <location>
        <begin position="431"/>
        <end position="441"/>
    </location>
</feature>
<dbReference type="PANTHER" id="PTHR15288:SF0">
    <property type="entry name" value="UDENN DOMAIN-CONTAINING PROTEIN"/>
    <property type="match status" value="1"/>
</dbReference>
<evidence type="ECO:0000256" key="1">
    <source>
        <dbReference type="SAM" id="MobiDB-lite"/>
    </source>
</evidence>
<dbReference type="Gene3D" id="3.40.50.11500">
    <property type="match status" value="1"/>
</dbReference>
<dbReference type="PROSITE" id="PS50211">
    <property type="entry name" value="DENN"/>
    <property type="match status" value="1"/>
</dbReference>
<gene>
    <name evidence="3" type="ORF">M9Y10_009343</name>
</gene>
<dbReference type="Gene3D" id="3.30.450.200">
    <property type="match status" value="1"/>
</dbReference>
<dbReference type="EMBL" id="JAPFFF010000015">
    <property type="protein sequence ID" value="KAK8866381.1"/>
    <property type="molecule type" value="Genomic_DNA"/>
</dbReference>
<comment type="caution">
    <text evidence="3">The sequence shown here is derived from an EMBL/GenBank/DDBJ whole genome shotgun (WGS) entry which is preliminary data.</text>
</comment>
<dbReference type="InterPro" id="IPR037516">
    <property type="entry name" value="Tripartite_DENN"/>
</dbReference>
<evidence type="ECO:0000313" key="3">
    <source>
        <dbReference type="EMBL" id="KAK8866381.1"/>
    </source>
</evidence>
<evidence type="ECO:0000259" key="2">
    <source>
        <dbReference type="PROSITE" id="PS50211"/>
    </source>
</evidence>